<feature type="signal peptide" evidence="1">
    <location>
        <begin position="1"/>
        <end position="22"/>
    </location>
</feature>
<keyword evidence="3" id="KW-1185">Reference proteome</keyword>
<dbReference type="EMBL" id="JAYXHS010000002">
    <property type="protein sequence ID" value="MEC5386476.1"/>
    <property type="molecule type" value="Genomic_DNA"/>
</dbReference>
<protein>
    <submittedName>
        <fullName evidence="2">DUF3047 domain-containing protein</fullName>
    </submittedName>
</protein>
<comment type="caution">
    <text evidence="2">The sequence shown here is derived from an EMBL/GenBank/DDBJ whole genome shotgun (WGS) entry which is preliminary data.</text>
</comment>
<evidence type="ECO:0000313" key="3">
    <source>
        <dbReference type="Proteomes" id="UP001331561"/>
    </source>
</evidence>
<proteinExistence type="predicted"/>
<feature type="chain" id="PRO_5047220436" evidence="1">
    <location>
        <begin position="23"/>
        <end position="238"/>
    </location>
</feature>
<reference evidence="2 3" key="1">
    <citation type="submission" date="2024-01" db="EMBL/GenBank/DDBJ databases">
        <title>Uliginosibacterium soil sp. nov.</title>
        <authorList>
            <person name="Lv Y."/>
        </authorList>
    </citation>
    <scope>NUCLEOTIDE SEQUENCE [LARGE SCALE GENOMIC DNA]</scope>
    <source>
        <strain evidence="2 3">H3</strain>
    </source>
</reference>
<dbReference type="Proteomes" id="UP001331561">
    <property type="component" value="Unassembled WGS sequence"/>
</dbReference>
<evidence type="ECO:0000313" key="2">
    <source>
        <dbReference type="EMBL" id="MEC5386476.1"/>
    </source>
</evidence>
<dbReference type="RefSeq" id="WP_327599441.1">
    <property type="nucleotide sequence ID" value="NZ_JAYXHS010000002.1"/>
</dbReference>
<dbReference type="Pfam" id="PF11249">
    <property type="entry name" value="DUF3047"/>
    <property type="match status" value="1"/>
</dbReference>
<dbReference type="InterPro" id="IPR021409">
    <property type="entry name" value="DUF3047"/>
</dbReference>
<sequence length="238" mass="25528">MTRVPFFLGTLILTCLSGQVSAQDACTPRSLGFGAGGASWEHRPLSKMKKDTRYGVVEEGGSSILHAEAEGSASFDATAFKPAIPAQPVLAWRWRTSGPIPGADNRDKSKEDSPLRVIVAFDGDIETLPAVEKRRFSRAKTFLGKDLPYAVLMYTWSDKVPTGSLIPSAHTSQVKMIAIAPDTVGAWQSVSRNVIEDYKRAWGKAPGKLLGVAVMTDTDNTGAKAAGDYADLRLACSP</sequence>
<gene>
    <name evidence="2" type="ORF">VVD49_12130</name>
</gene>
<evidence type="ECO:0000256" key="1">
    <source>
        <dbReference type="SAM" id="SignalP"/>
    </source>
</evidence>
<keyword evidence="1" id="KW-0732">Signal</keyword>
<organism evidence="2 3">
    <name type="scientific">Uliginosibacterium silvisoli</name>
    <dbReference type="NCBI Taxonomy" id="3114758"/>
    <lineage>
        <taxon>Bacteria</taxon>
        <taxon>Pseudomonadati</taxon>
        <taxon>Pseudomonadota</taxon>
        <taxon>Betaproteobacteria</taxon>
        <taxon>Rhodocyclales</taxon>
        <taxon>Zoogloeaceae</taxon>
        <taxon>Uliginosibacterium</taxon>
    </lineage>
</organism>
<name>A0ABU6K477_9RHOO</name>
<accession>A0ABU6K477</accession>